<comment type="caution">
    <text evidence="1">The sequence shown here is derived from an EMBL/GenBank/DDBJ whole genome shotgun (WGS) entry which is preliminary data.</text>
</comment>
<sequence>MSSSQQSRPKKSRTFCPHGCGSRVTDIARHEVNCRRLRLTALITEERSYEIAEEWSRLGQKRKHYSRVTADMIPTEDDP</sequence>
<dbReference type="Proteomes" id="UP000322245">
    <property type="component" value="Unassembled WGS sequence"/>
</dbReference>
<evidence type="ECO:0000313" key="1">
    <source>
        <dbReference type="EMBL" id="TYJ53819.1"/>
    </source>
</evidence>
<protein>
    <submittedName>
        <fullName evidence="1">Uncharacterized protein</fullName>
    </submittedName>
</protein>
<keyword evidence="2" id="KW-1185">Reference proteome</keyword>
<dbReference type="EMBL" id="NIDF01000077">
    <property type="protein sequence ID" value="TYJ53819.1"/>
    <property type="molecule type" value="Genomic_DNA"/>
</dbReference>
<evidence type="ECO:0000313" key="2">
    <source>
        <dbReference type="Proteomes" id="UP000322245"/>
    </source>
</evidence>
<accession>A0A5D3AU91</accession>
<dbReference type="AlphaFoldDB" id="A0A5D3AU91"/>
<feature type="non-terminal residue" evidence="1">
    <location>
        <position position="79"/>
    </location>
</feature>
<organism evidence="1 2">
    <name type="scientific">Cryptococcus floricola</name>
    <dbReference type="NCBI Taxonomy" id="2591691"/>
    <lineage>
        <taxon>Eukaryota</taxon>
        <taxon>Fungi</taxon>
        <taxon>Dikarya</taxon>
        <taxon>Basidiomycota</taxon>
        <taxon>Agaricomycotina</taxon>
        <taxon>Tremellomycetes</taxon>
        <taxon>Tremellales</taxon>
        <taxon>Cryptococcaceae</taxon>
        <taxon>Cryptococcus</taxon>
    </lineage>
</organism>
<name>A0A5D3AU91_9TREE</name>
<reference evidence="1 2" key="1">
    <citation type="submission" date="2017-05" db="EMBL/GenBank/DDBJ databases">
        <title>The Genome Sequence of Tsuchiyaea wingfieldii DSM 27421.</title>
        <authorList>
            <person name="Cuomo C."/>
            <person name="Passer A."/>
            <person name="Billmyre B."/>
            <person name="Heitman J."/>
        </authorList>
    </citation>
    <scope>NUCLEOTIDE SEQUENCE [LARGE SCALE GENOMIC DNA]</scope>
    <source>
        <strain evidence="1 2">DSM 27421</strain>
    </source>
</reference>
<gene>
    <name evidence="1" type="ORF">B9479_005580</name>
</gene>
<proteinExistence type="predicted"/>